<dbReference type="AlphaFoldDB" id="A0A6A6EIY5"/>
<evidence type="ECO:0000313" key="4">
    <source>
        <dbReference type="Proteomes" id="UP000800200"/>
    </source>
</evidence>
<keyword evidence="4" id="KW-1185">Reference proteome</keyword>
<accession>A0A6A6EIY5</accession>
<dbReference type="EMBL" id="ML994619">
    <property type="protein sequence ID" value="KAF2190100.1"/>
    <property type="molecule type" value="Genomic_DNA"/>
</dbReference>
<sequence length="660" mass="72671">MTSNSFRYLPLDPQLREIRLLTLSSGCPDEPLQCHLSTTCLTARPIYKALSYVWGDPASSKTPGNTLILDGHPFPVTTNLRSALRHLRPAAGGDSMCLWVDAVCINQGDVDERSQQVAMMRDIYALAAQVIIWLGEEDDGSNAVFDALPVIASRKSRRQYDDEGKDQEYCLDLMRQCGSFFFGLTDCHPWLSRVWILQELAMAKKDPLVVCGWKSVSWSTLVKAWRAIARETLANLGTRQKVREATSREKLESTSIGDNAESHSDGPADEDDDEDDDVEILAKVKIEVLDDLRKAVRSRGGESLRKLLLISRTSAATDPRDRVYGLLGLLEKDALDPGSSVTVAVDYRKPTSEVYTDAMAHIFSRGDGPYFLSGVFLPGVSAVAPHIPSLPPMTKQPDLPSWVPDFSRQVPDKATQPNGIRFHPPATMSASGAGTVCKNGRRLDDNRTLQVEGLLVDTIEQVMSLGTTLDASIENLAYLESVASDARQRPCLFRPSVAPLIQKFKNSEPLWRILISNKHFMSGYDPAPLSYERMYLSLLKQHAITAGGDPNHHNPDRAQRSEYELCLQSGVGQQSFFTTKSGFIGTCVPDSRRGDIIAIVFGSPVPFVLRPITQSGPAARGEGQTYSLVGASYVGGIMGGEMVDELYCEDLMDSTTFFIQ</sequence>
<gene>
    <name evidence="3" type="ORF">K469DRAFT_699697</name>
</gene>
<dbReference type="Pfam" id="PF26639">
    <property type="entry name" value="Het-6_barrel"/>
    <property type="match status" value="1"/>
</dbReference>
<dbReference type="InterPro" id="IPR010730">
    <property type="entry name" value="HET"/>
</dbReference>
<name>A0A6A6EIY5_9PEZI</name>
<evidence type="ECO:0000256" key="1">
    <source>
        <dbReference type="SAM" id="MobiDB-lite"/>
    </source>
</evidence>
<dbReference type="Pfam" id="PF06985">
    <property type="entry name" value="HET"/>
    <property type="match status" value="1"/>
</dbReference>
<proteinExistence type="predicted"/>
<dbReference type="PANTHER" id="PTHR24148">
    <property type="entry name" value="ANKYRIN REPEAT DOMAIN-CONTAINING PROTEIN 39 HOMOLOG-RELATED"/>
    <property type="match status" value="1"/>
</dbReference>
<dbReference type="InterPro" id="IPR052895">
    <property type="entry name" value="HetReg/Transcr_Mod"/>
</dbReference>
<dbReference type="PANTHER" id="PTHR24148:SF73">
    <property type="entry name" value="HET DOMAIN PROTEIN (AFU_ORTHOLOGUE AFUA_8G01020)"/>
    <property type="match status" value="1"/>
</dbReference>
<dbReference type="OrthoDB" id="2157530at2759"/>
<reference evidence="3" key="1">
    <citation type="journal article" date="2020" name="Stud. Mycol.">
        <title>101 Dothideomycetes genomes: a test case for predicting lifestyles and emergence of pathogens.</title>
        <authorList>
            <person name="Haridas S."/>
            <person name="Albert R."/>
            <person name="Binder M."/>
            <person name="Bloem J."/>
            <person name="Labutti K."/>
            <person name="Salamov A."/>
            <person name="Andreopoulos B."/>
            <person name="Baker S."/>
            <person name="Barry K."/>
            <person name="Bills G."/>
            <person name="Bluhm B."/>
            <person name="Cannon C."/>
            <person name="Castanera R."/>
            <person name="Culley D."/>
            <person name="Daum C."/>
            <person name="Ezra D."/>
            <person name="Gonzalez J."/>
            <person name="Henrissat B."/>
            <person name="Kuo A."/>
            <person name="Liang C."/>
            <person name="Lipzen A."/>
            <person name="Lutzoni F."/>
            <person name="Magnuson J."/>
            <person name="Mondo S."/>
            <person name="Nolan M."/>
            <person name="Ohm R."/>
            <person name="Pangilinan J."/>
            <person name="Park H.-J."/>
            <person name="Ramirez L."/>
            <person name="Alfaro M."/>
            <person name="Sun H."/>
            <person name="Tritt A."/>
            <person name="Yoshinaga Y."/>
            <person name="Zwiers L.-H."/>
            <person name="Turgeon B."/>
            <person name="Goodwin S."/>
            <person name="Spatafora J."/>
            <person name="Crous P."/>
            <person name="Grigoriev I."/>
        </authorList>
    </citation>
    <scope>NUCLEOTIDE SEQUENCE</scope>
    <source>
        <strain evidence="3">CBS 207.26</strain>
    </source>
</reference>
<protein>
    <submittedName>
        <fullName evidence="3">HET-domain-containing protein</fullName>
    </submittedName>
</protein>
<evidence type="ECO:0000313" key="3">
    <source>
        <dbReference type="EMBL" id="KAF2190100.1"/>
    </source>
</evidence>
<organism evidence="3 4">
    <name type="scientific">Zopfia rhizophila CBS 207.26</name>
    <dbReference type="NCBI Taxonomy" id="1314779"/>
    <lineage>
        <taxon>Eukaryota</taxon>
        <taxon>Fungi</taxon>
        <taxon>Dikarya</taxon>
        <taxon>Ascomycota</taxon>
        <taxon>Pezizomycotina</taxon>
        <taxon>Dothideomycetes</taxon>
        <taxon>Dothideomycetes incertae sedis</taxon>
        <taxon>Zopfiaceae</taxon>
        <taxon>Zopfia</taxon>
    </lineage>
</organism>
<feature type="region of interest" description="Disordered" evidence="1">
    <location>
        <begin position="244"/>
        <end position="275"/>
    </location>
</feature>
<evidence type="ECO:0000259" key="2">
    <source>
        <dbReference type="Pfam" id="PF06985"/>
    </source>
</evidence>
<dbReference type="Proteomes" id="UP000800200">
    <property type="component" value="Unassembled WGS sequence"/>
</dbReference>
<feature type="domain" description="Heterokaryon incompatibility" evidence="2">
    <location>
        <begin position="47"/>
        <end position="199"/>
    </location>
</feature>